<evidence type="ECO:0000313" key="3">
    <source>
        <dbReference type="Proteomes" id="UP000031366"/>
    </source>
</evidence>
<feature type="transmembrane region" description="Helical" evidence="1">
    <location>
        <begin position="17"/>
        <end position="37"/>
    </location>
</feature>
<reference evidence="2 3" key="1">
    <citation type="journal article" date="2015" name="Infect. Genet. Evol.">
        <title>Genomic sequences of six botulinum neurotoxin-producing strains representing three clostridial species illustrate the mobility and diversity of botulinum neurotoxin genes.</title>
        <authorList>
            <person name="Smith T.J."/>
            <person name="Hill K.K."/>
            <person name="Xie G."/>
            <person name="Foley B.T."/>
            <person name="Williamson C.H."/>
            <person name="Foster J.T."/>
            <person name="Johnson S.L."/>
            <person name="Chertkov O."/>
            <person name="Teshima H."/>
            <person name="Gibbons H.S."/>
            <person name="Johnsky L.A."/>
            <person name="Karavis M.A."/>
            <person name="Smith L.A."/>
        </authorList>
    </citation>
    <scope>NUCLEOTIDE SEQUENCE [LARGE SCALE GENOMIC DNA]</scope>
    <source>
        <strain evidence="2 3">CDC 2741</strain>
    </source>
</reference>
<organism evidence="2 3">
    <name type="scientific">Clostridium argentinense CDC 2741</name>
    <dbReference type="NCBI Taxonomy" id="1418104"/>
    <lineage>
        <taxon>Bacteria</taxon>
        <taxon>Bacillati</taxon>
        <taxon>Bacillota</taxon>
        <taxon>Clostridia</taxon>
        <taxon>Eubacteriales</taxon>
        <taxon>Clostridiaceae</taxon>
        <taxon>Clostridium</taxon>
    </lineage>
</organism>
<evidence type="ECO:0000256" key="1">
    <source>
        <dbReference type="SAM" id="Phobius"/>
    </source>
</evidence>
<protein>
    <submittedName>
        <fullName evidence="2">Putative membrane protein</fullName>
    </submittedName>
</protein>
<accession>A0A0C1UH44</accession>
<dbReference type="EMBL" id="AYSO01000016">
    <property type="protein sequence ID" value="KIE46730.1"/>
    <property type="molecule type" value="Genomic_DNA"/>
</dbReference>
<dbReference type="RefSeq" id="WP_039633243.1">
    <property type="nucleotide sequence ID" value="NZ_AYSO01000016.1"/>
</dbReference>
<keyword evidence="1" id="KW-1133">Transmembrane helix</keyword>
<feature type="transmembrane region" description="Helical" evidence="1">
    <location>
        <begin position="93"/>
        <end position="113"/>
    </location>
</feature>
<keyword evidence="1" id="KW-0472">Membrane</keyword>
<name>A0A0C1UH44_9CLOT</name>
<comment type="caution">
    <text evidence="2">The sequence shown here is derived from an EMBL/GenBank/DDBJ whole genome shotgun (WGS) entry which is preliminary data.</text>
</comment>
<feature type="transmembrane region" description="Helical" evidence="1">
    <location>
        <begin position="172"/>
        <end position="191"/>
    </location>
</feature>
<keyword evidence="3" id="KW-1185">Reference proteome</keyword>
<dbReference type="OrthoDB" id="48176at2"/>
<keyword evidence="1" id="KW-0812">Transmembrane</keyword>
<sequence>MVNTELTVKQKKADMDLYIIIIVTVIVLGSFMIFGNQIMSFAGNKSINIILRTMVAALIQFGLAGLGITIVSILRKESFLSYGLKRKGALKSIILSILVFIPNIIFGFVTGQATSYLPFQGVNMTKEVLASSFPVNIIGMILISIAWGFFEGFNYVVISEKINIRYPSEKKWVNWGAIICTIMCLLIHGMIGVTAENIIEGITVVIIIYGMLMIKELTDNAWGCVFIFVFLWNAF</sequence>
<evidence type="ECO:0000313" key="2">
    <source>
        <dbReference type="EMBL" id="KIE46730.1"/>
    </source>
</evidence>
<dbReference type="AlphaFoldDB" id="A0A0C1UH44"/>
<feature type="transmembrane region" description="Helical" evidence="1">
    <location>
        <begin position="197"/>
        <end position="214"/>
    </location>
</feature>
<proteinExistence type="predicted"/>
<gene>
    <name evidence="2" type="ORF">U732_3464</name>
</gene>
<dbReference type="Proteomes" id="UP000031366">
    <property type="component" value="Unassembled WGS sequence"/>
</dbReference>
<feature type="transmembrane region" description="Helical" evidence="1">
    <location>
        <begin position="133"/>
        <end position="151"/>
    </location>
</feature>
<feature type="transmembrane region" description="Helical" evidence="1">
    <location>
        <begin position="49"/>
        <end position="73"/>
    </location>
</feature>